<name>A0A7S3JDQ8_9SPIT</name>
<feature type="coiled-coil region" evidence="1">
    <location>
        <begin position="36"/>
        <end position="75"/>
    </location>
</feature>
<reference evidence="3" key="1">
    <citation type="submission" date="2021-01" db="EMBL/GenBank/DDBJ databases">
        <authorList>
            <person name="Corre E."/>
            <person name="Pelletier E."/>
            <person name="Niang G."/>
            <person name="Scheremetjew M."/>
            <person name="Finn R."/>
            <person name="Kale V."/>
            <person name="Holt S."/>
            <person name="Cochrane G."/>
            <person name="Meng A."/>
            <person name="Brown T."/>
            <person name="Cohen L."/>
        </authorList>
    </citation>
    <scope>NUCLEOTIDE SEQUENCE</scope>
    <source>
        <strain evidence="3">FSP1.4</strain>
    </source>
</reference>
<evidence type="ECO:0000313" key="3">
    <source>
        <dbReference type="EMBL" id="CAE0352582.1"/>
    </source>
</evidence>
<evidence type="ECO:0000256" key="1">
    <source>
        <dbReference type="SAM" id="Coils"/>
    </source>
</evidence>
<keyword evidence="1" id="KW-0175">Coiled coil</keyword>
<sequence length="139" mass="16715">MNRCISVQKELKLTKEKPDINEKSSRLLESNRKPLHLRINEVLAKTQRDIDKLRAQITEERLKKEIEEFEQIEQNRVDRHTKGKKVKVQDWEYLYNQRFRSFLEAKNNKLQTLDQKFNKPNQGIPQINSSKNKTIEKLK</sequence>
<dbReference type="EMBL" id="HBII01027384">
    <property type="protein sequence ID" value="CAE0352582.1"/>
    <property type="molecule type" value="Transcribed_RNA"/>
</dbReference>
<organism evidence="3">
    <name type="scientific">Euplotes harpa</name>
    <dbReference type="NCBI Taxonomy" id="151035"/>
    <lineage>
        <taxon>Eukaryota</taxon>
        <taxon>Sar</taxon>
        <taxon>Alveolata</taxon>
        <taxon>Ciliophora</taxon>
        <taxon>Intramacronucleata</taxon>
        <taxon>Spirotrichea</taxon>
        <taxon>Hypotrichia</taxon>
        <taxon>Euplotida</taxon>
        <taxon>Euplotidae</taxon>
        <taxon>Euplotes</taxon>
    </lineage>
</organism>
<feature type="compositionally biased region" description="Polar residues" evidence="2">
    <location>
        <begin position="116"/>
        <end position="132"/>
    </location>
</feature>
<dbReference type="AlphaFoldDB" id="A0A7S3JDQ8"/>
<evidence type="ECO:0000256" key="2">
    <source>
        <dbReference type="SAM" id="MobiDB-lite"/>
    </source>
</evidence>
<accession>A0A7S3JDQ8</accession>
<proteinExistence type="predicted"/>
<protein>
    <submittedName>
        <fullName evidence="3">Uncharacterized protein</fullName>
    </submittedName>
</protein>
<gene>
    <name evidence="3" type="ORF">EHAR0213_LOCUS11498</name>
</gene>
<feature type="region of interest" description="Disordered" evidence="2">
    <location>
        <begin position="116"/>
        <end position="139"/>
    </location>
</feature>